<organism evidence="2 3">
    <name type="scientific">Rothia mucilaginosa</name>
    <dbReference type="NCBI Taxonomy" id="43675"/>
    <lineage>
        <taxon>Bacteria</taxon>
        <taxon>Bacillati</taxon>
        <taxon>Actinomycetota</taxon>
        <taxon>Actinomycetes</taxon>
        <taxon>Micrococcales</taxon>
        <taxon>Micrococcaceae</taxon>
        <taxon>Rothia</taxon>
    </lineage>
</organism>
<proteinExistence type="predicted"/>
<dbReference type="GO" id="GO:0003677">
    <property type="term" value="F:DNA binding"/>
    <property type="evidence" value="ECO:0007669"/>
    <property type="project" value="InterPro"/>
</dbReference>
<dbReference type="Proteomes" id="UP000218628">
    <property type="component" value="Chromosome"/>
</dbReference>
<evidence type="ECO:0000313" key="2">
    <source>
        <dbReference type="EMBL" id="ATF62263.1"/>
    </source>
</evidence>
<protein>
    <recommendedName>
        <fullName evidence="1">HTH cro/C1-type domain-containing protein</fullName>
    </recommendedName>
</protein>
<feature type="domain" description="HTH cro/C1-type" evidence="1">
    <location>
        <begin position="27"/>
        <end position="83"/>
    </location>
</feature>
<dbReference type="SMART" id="SM00530">
    <property type="entry name" value="HTH_XRE"/>
    <property type="match status" value="2"/>
</dbReference>
<dbReference type="Pfam" id="PF13443">
    <property type="entry name" value="HTH_26"/>
    <property type="match status" value="1"/>
</dbReference>
<dbReference type="Gene3D" id="1.10.260.40">
    <property type="entry name" value="lambda repressor-like DNA-binding domains"/>
    <property type="match status" value="1"/>
</dbReference>
<dbReference type="AlphaFoldDB" id="A0A291DCY9"/>
<dbReference type="InterPro" id="IPR010982">
    <property type="entry name" value="Lambda_DNA-bd_dom_sf"/>
</dbReference>
<feature type="domain" description="HTH cro/C1-type" evidence="1">
    <location>
        <begin position="162"/>
        <end position="218"/>
    </location>
</feature>
<dbReference type="SUPFAM" id="SSF47413">
    <property type="entry name" value="lambda repressor-like DNA-binding domains"/>
    <property type="match status" value="2"/>
</dbReference>
<name>A0A291DCY9_9MICC</name>
<dbReference type="RefSeq" id="WP_096740607.1">
    <property type="nucleotide sequence ID" value="NZ_CP023510.1"/>
</dbReference>
<dbReference type="EMBL" id="CP023510">
    <property type="protein sequence ID" value="ATF62263.1"/>
    <property type="molecule type" value="Genomic_DNA"/>
</dbReference>
<accession>A0A291DCY9</accession>
<evidence type="ECO:0000313" key="3">
    <source>
        <dbReference type="Proteomes" id="UP000218628"/>
    </source>
</evidence>
<evidence type="ECO:0000259" key="1">
    <source>
        <dbReference type="SMART" id="SM00530"/>
    </source>
</evidence>
<gene>
    <name evidence="2" type="ORF">CO690_00675</name>
</gene>
<sequence length="233" mass="25460">MTEPKKKPGNRRGTGPANRFSQLLNAELRAIVAYRRMILRDLEEATGVSKARLSVVLNQDAAPLNTNEFELICRALEVDPADICARAGATRKKELSSENVSVSDKELAAQVLARAEAAIKSGYRLAAHPTDHVLTDDSNCGCMIGSVHSNESELFSEAINRTIRNWMDIRGENLLTLADKTGISKSKLSRTVYRSEGSLPIRDFKTICAALNVDMTVIISEADDIITEDPTSA</sequence>
<reference evidence="3" key="1">
    <citation type="submission" date="2017-09" db="EMBL/GenBank/DDBJ databases">
        <title>FDA dAtabase for Regulatory Grade micrObial Sequences (FDA-ARGOS): Supporting development and validation of Infectious Disease Dx tests.</title>
        <authorList>
            <person name="Minogue T."/>
            <person name="Wolcott M."/>
            <person name="Wasieloski L."/>
            <person name="Aguilar W."/>
            <person name="Moore D."/>
            <person name="Tallon L."/>
            <person name="Sadzewicz L."/>
            <person name="Ott S."/>
            <person name="Zhao X."/>
            <person name="Nagaraj S."/>
            <person name="Vavikolanu K."/>
            <person name="Aluvathingal J."/>
            <person name="Nadendla S."/>
            <person name="Sichtig H."/>
        </authorList>
    </citation>
    <scope>NUCLEOTIDE SEQUENCE [LARGE SCALE GENOMIC DNA]</scope>
    <source>
        <strain evidence="3">FDAARGOS_369</strain>
    </source>
</reference>
<dbReference type="InterPro" id="IPR001387">
    <property type="entry name" value="Cro/C1-type_HTH"/>
</dbReference>